<evidence type="ECO:0000313" key="8">
    <source>
        <dbReference type="Proteomes" id="UP000251891"/>
    </source>
</evidence>
<name>A0A365H8G4_9ACTN</name>
<gene>
    <name evidence="7" type="ORF">DPM19_12290</name>
</gene>
<dbReference type="PROSITE" id="PS50977">
    <property type="entry name" value="HTH_TETR_2"/>
    <property type="match status" value="1"/>
</dbReference>
<dbReference type="SUPFAM" id="SSF46689">
    <property type="entry name" value="Homeodomain-like"/>
    <property type="match status" value="1"/>
</dbReference>
<dbReference type="GO" id="GO:0003700">
    <property type="term" value="F:DNA-binding transcription factor activity"/>
    <property type="evidence" value="ECO:0007669"/>
    <property type="project" value="TreeGrafter"/>
</dbReference>
<evidence type="ECO:0000256" key="2">
    <source>
        <dbReference type="ARBA" id="ARBA00023125"/>
    </source>
</evidence>
<sequence length="227" mass="25261">MRNRGWRGEPPSDDDEARERIIAAAMRCIDRHGAAKTGLADVAAELGVTRQTVYRLFPSAEDLFQAMAVSAADTFIDRMAARVSGFTEPAEMLVECLAFTLERLHQERHLSALFVREQAHITRQFTSATPSELTRTLMARLPVDWHALGIDRRRQDQIVEIYLRTLQSFVIDPGPPRSPDELRAFLRLWLAPAIRVPGPDRLGGEAGDPGDASSGPHERRASGRPGQ</sequence>
<evidence type="ECO:0000256" key="1">
    <source>
        <dbReference type="ARBA" id="ARBA00023015"/>
    </source>
</evidence>
<dbReference type="Gene3D" id="1.10.357.10">
    <property type="entry name" value="Tetracycline Repressor, domain 2"/>
    <property type="match status" value="1"/>
</dbReference>
<protein>
    <submittedName>
        <fullName evidence="7">TetR/AcrR family transcriptional regulator</fullName>
    </submittedName>
</protein>
<dbReference type="OrthoDB" id="3212503at2"/>
<dbReference type="EMBL" id="QLYX01000005">
    <property type="protein sequence ID" value="RAY14553.1"/>
    <property type="molecule type" value="Genomic_DNA"/>
</dbReference>
<keyword evidence="2 4" id="KW-0238">DNA-binding</keyword>
<dbReference type="Pfam" id="PF00440">
    <property type="entry name" value="TetR_N"/>
    <property type="match status" value="1"/>
</dbReference>
<dbReference type="GO" id="GO:0000976">
    <property type="term" value="F:transcription cis-regulatory region binding"/>
    <property type="evidence" value="ECO:0007669"/>
    <property type="project" value="TreeGrafter"/>
</dbReference>
<keyword evidence="1" id="KW-0805">Transcription regulation</keyword>
<comment type="caution">
    <text evidence="7">The sequence shown here is derived from an EMBL/GenBank/DDBJ whole genome shotgun (WGS) entry which is preliminary data.</text>
</comment>
<feature type="region of interest" description="Disordered" evidence="5">
    <location>
        <begin position="196"/>
        <end position="227"/>
    </location>
</feature>
<keyword evidence="8" id="KW-1185">Reference proteome</keyword>
<evidence type="ECO:0000313" key="7">
    <source>
        <dbReference type="EMBL" id="RAY14553.1"/>
    </source>
</evidence>
<evidence type="ECO:0000256" key="5">
    <source>
        <dbReference type="SAM" id="MobiDB-lite"/>
    </source>
</evidence>
<dbReference type="InterPro" id="IPR009057">
    <property type="entry name" value="Homeodomain-like_sf"/>
</dbReference>
<dbReference type="AlphaFoldDB" id="A0A365H8G4"/>
<keyword evidence="3" id="KW-0804">Transcription</keyword>
<evidence type="ECO:0000259" key="6">
    <source>
        <dbReference type="PROSITE" id="PS50977"/>
    </source>
</evidence>
<proteinExistence type="predicted"/>
<dbReference type="PANTHER" id="PTHR30055:SF240">
    <property type="entry name" value="HTH-TYPE TRANSCRIPTIONAL REGULATOR ACRR"/>
    <property type="match status" value="1"/>
</dbReference>
<dbReference type="Proteomes" id="UP000251891">
    <property type="component" value="Unassembled WGS sequence"/>
</dbReference>
<evidence type="ECO:0000256" key="3">
    <source>
        <dbReference type="ARBA" id="ARBA00023163"/>
    </source>
</evidence>
<dbReference type="InterPro" id="IPR050109">
    <property type="entry name" value="HTH-type_TetR-like_transc_reg"/>
</dbReference>
<dbReference type="InterPro" id="IPR001647">
    <property type="entry name" value="HTH_TetR"/>
</dbReference>
<dbReference type="RefSeq" id="WP_111866494.1">
    <property type="nucleotide sequence ID" value="NZ_QLYX01000005.1"/>
</dbReference>
<evidence type="ECO:0000256" key="4">
    <source>
        <dbReference type="PROSITE-ProRule" id="PRU00335"/>
    </source>
</evidence>
<reference evidence="7 8" key="1">
    <citation type="submission" date="2018-06" db="EMBL/GenBank/DDBJ databases">
        <title>Actinomadura craniellae sp. nov. isolated from marine sponge Craniella sp.</title>
        <authorList>
            <person name="Li L."/>
            <person name="Xu Q.H."/>
            <person name="Lin H.W."/>
            <person name="Lu Y.H."/>
        </authorList>
    </citation>
    <scope>NUCLEOTIDE SEQUENCE [LARGE SCALE GENOMIC DNA]</scope>
    <source>
        <strain evidence="7 8">LHW63021</strain>
    </source>
</reference>
<dbReference type="PANTHER" id="PTHR30055">
    <property type="entry name" value="HTH-TYPE TRANSCRIPTIONAL REGULATOR RUTR"/>
    <property type="match status" value="1"/>
</dbReference>
<feature type="domain" description="HTH tetR-type" evidence="6">
    <location>
        <begin position="15"/>
        <end position="75"/>
    </location>
</feature>
<organism evidence="7 8">
    <name type="scientific">Actinomadura craniellae</name>
    <dbReference type="NCBI Taxonomy" id="2231787"/>
    <lineage>
        <taxon>Bacteria</taxon>
        <taxon>Bacillati</taxon>
        <taxon>Actinomycetota</taxon>
        <taxon>Actinomycetes</taxon>
        <taxon>Streptosporangiales</taxon>
        <taxon>Thermomonosporaceae</taxon>
        <taxon>Actinomadura</taxon>
    </lineage>
</organism>
<feature type="DNA-binding region" description="H-T-H motif" evidence="4">
    <location>
        <begin position="38"/>
        <end position="57"/>
    </location>
</feature>
<accession>A0A365H8G4</accession>
<dbReference type="PRINTS" id="PR00455">
    <property type="entry name" value="HTHTETR"/>
</dbReference>